<feature type="chain" id="PRO_5045471749" description="DUF11 domain-containing protein" evidence="1">
    <location>
        <begin position="22"/>
        <end position="289"/>
    </location>
</feature>
<protein>
    <recommendedName>
        <fullName evidence="6">DUF11 domain-containing protein</fullName>
    </recommendedName>
</protein>
<sequence length="289" mass="30844">MKTLKIVGMVLLMSLTPTLWAVEVFFTDFEEAIDDFNGDGDGFVTTLDGWQSSAGAIEWWDDAPGRSAQEGQFYIELNASSLFQSATDIYRDINTIDGVNYRLSFIYAGRVTYDETVNRVQVSVGGNNLGTFIDDASSNTDHNWQSATVTFTGTGATERIEFQSTGLTIDAGRGMRLDAIRLEYTSHDIAVVKTDSKTGFQPGDSASYTITVTNNGPDDALDIEITDTLPNGVELSGLWSCSAPAGSSCSSNSGGSAGDTSIALTADIANGDTIVVTVPVTYSTDPSDY</sequence>
<dbReference type="InterPro" id="IPR001434">
    <property type="entry name" value="OmcB-like_DUF11"/>
</dbReference>
<gene>
    <name evidence="4" type="ORF">GCM10023150_21410</name>
</gene>
<dbReference type="InterPro" id="IPR008979">
    <property type="entry name" value="Galactose-bd-like_sf"/>
</dbReference>
<feature type="domain" description="DUF11" evidence="2">
    <location>
        <begin position="188"/>
        <end position="285"/>
    </location>
</feature>
<dbReference type="Pfam" id="PF04862">
    <property type="entry name" value="DUF642"/>
    <property type="match status" value="1"/>
</dbReference>
<feature type="domain" description="DUF642" evidence="3">
    <location>
        <begin position="45"/>
        <end position="180"/>
    </location>
</feature>
<organism evidence="4 5">
    <name type="scientific">Kangiella taiwanensis</name>
    <dbReference type="NCBI Taxonomy" id="1079179"/>
    <lineage>
        <taxon>Bacteria</taxon>
        <taxon>Pseudomonadati</taxon>
        <taxon>Pseudomonadota</taxon>
        <taxon>Gammaproteobacteria</taxon>
        <taxon>Kangiellales</taxon>
        <taxon>Kangiellaceae</taxon>
        <taxon>Kangiella</taxon>
    </lineage>
</organism>
<evidence type="ECO:0000313" key="5">
    <source>
        <dbReference type="Proteomes" id="UP001501294"/>
    </source>
</evidence>
<dbReference type="Gene3D" id="2.60.120.260">
    <property type="entry name" value="Galactose-binding domain-like"/>
    <property type="match status" value="1"/>
</dbReference>
<dbReference type="Pfam" id="PF01345">
    <property type="entry name" value="DUF11"/>
    <property type="match status" value="1"/>
</dbReference>
<proteinExistence type="predicted"/>
<feature type="signal peptide" evidence="1">
    <location>
        <begin position="1"/>
        <end position="21"/>
    </location>
</feature>
<dbReference type="InterPro" id="IPR006946">
    <property type="entry name" value="DGR2-like_dom"/>
</dbReference>
<comment type="caution">
    <text evidence="4">The sequence shown here is derived from an EMBL/GenBank/DDBJ whole genome shotgun (WGS) entry which is preliminary data.</text>
</comment>
<dbReference type="SUPFAM" id="SSF49785">
    <property type="entry name" value="Galactose-binding domain-like"/>
    <property type="match status" value="1"/>
</dbReference>
<evidence type="ECO:0000313" key="4">
    <source>
        <dbReference type="EMBL" id="GAA4353113.1"/>
    </source>
</evidence>
<evidence type="ECO:0008006" key="6">
    <source>
        <dbReference type="Google" id="ProtNLM"/>
    </source>
</evidence>
<accession>A0ABP8I891</accession>
<evidence type="ECO:0000259" key="2">
    <source>
        <dbReference type="Pfam" id="PF01345"/>
    </source>
</evidence>
<dbReference type="EMBL" id="BAABFU010000003">
    <property type="protein sequence ID" value="GAA4353113.1"/>
    <property type="molecule type" value="Genomic_DNA"/>
</dbReference>
<reference evidence="5" key="1">
    <citation type="journal article" date="2019" name="Int. J. Syst. Evol. Microbiol.">
        <title>The Global Catalogue of Microorganisms (GCM) 10K type strain sequencing project: providing services to taxonomists for standard genome sequencing and annotation.</title>
        <authorList>
            <consortium name="The Broad Institute Genomics Platform"/>
            <consortium name="The Broad Institute Genome Sequencing Center for Infectious Disease"/>
            <person name="Wu L."/>
            <person name="Ma J."/>
        </authorList>
    </citation>
    <scope>NUCLEOTIDE SEQUENCE [LARGE SCALE GENOMIC DNA]</scope>
    <source>
        <strain evidence="5">JCM 17727</strain>
    </source>
</reference>
<keyword evidence="1" id="KW-0732">Signal</keyword>
<keyword evidence="5" id="KW-1185">Reference proteome</keyword>
<name>A0ABP8I891_9GAMM</name>
<dbReference type="InterPro" id="IPR047589">
    <property type="entry name" value="DUF11_rpt"/>
</dbReference>
<dbReference type="Proteomes" id="UP001501294">
    <property type="component" value="Unassembled WGS sequence"/>
</dbReference>
<dbReference type="RefSeq" id="WP_223579229.1">
    <property type="nucleotide sequence ID" value="NZ_BAABFU010000003.1"/>
</dbReference>
<dbReference type="NCBIfam" id="TIGR01451">
    <property type="entry name" value="B_ant_repeat"/>
    <property type="match status" value="1"/>
</dbReference>
<evidence type="ECO:0000256" key="1">
    <source>
        <dbReference type="SAM" id="SignalP"/>
    </source>
</evidence>
<evidence type="ECO:0000259" key="3">
    <source>
        <dbReference type="Pfam" id="PF04862"/>
    </source>
</evidence>